<dbReference type="PANTHER" id="PTHR48081">
    <property type="entry name" value="AB HYDROLASE SUPERFAMILY PROTEIN C4A8.06C"/>
    <property type="match status" value="1"/>
</dbReference>
<feature type="domain" description="BD-FAE-like" evidence="3">
    <location>
        <begin position="78"/>
        <end position="267"/>
    </location>
</feature>
<dbReference type="OrthoDB" id="9771666at2"/>
<dbReference type="SUPFAM" id="SSF53474">
    <property type="entry name" value="alpha/beta-Hydrolases"/>
    <property type="match status" value="1"/>
</dbReference>
<proteinExistence type="predicted"/>
<dbReference type="Pfam" id="PF20434">
    <property type="entry name" value="BD-FAE"/>
    <property type="match status" value="1"/>
</dbReference>
<dbReference type="InterPro" id="IPR029058">
    <property type="entry name" value="AB_hydrolase_fold"/>
</dbReference>
<keyword evidence="1 4" id="KW-0378">Hydrolase</keyword>
<name>A0A2A2SK88_9SPHN</name>
<keyword evidence="5" id="KW-1185">Reference proteome</keyword>
<comment type="caution">
    <text evidence="4">The sequence shown here is derived from an EMBL/GenBank/DDBJ whole genome shotgun (WGS) entry which is preliminary data.</text>
</comment>
<dbReference type="RefSeq" id="WP_095996760.1">
    <property type="nucleotide sequence ID" value="NZ_NSLI01000001.1"/>
</dbReference>
<dbReference type="InterPro" id="IPR050300">
    <property type="entry name" value="GDXG_lipolytic_enzyme"/>
</dbReference>
<organism evidence="4 5">
    <name type="scientific">Sphingomonas lenta</name>
    <dbReference type="NCBI Taxonomy" id="1141887"/>
    <lineage>
        <taxon>Bacteria</taxon>
        <taxon>Pseudomonadati</taxon>
        <taxon>Pseudomonadota</taxon>
        <taxon>Alphaproteobacteria</taxon>
        <taxon>Sphingomonadales</taxon>
        <taxon>Sphingomonadaceae</taxon>
        <taxon>Sphingomonas</taxon>
    </lineage>
</organism>
<dbReference type="Gene3D" id="3.40.50.1820">
    <property type="entry name" value="alpha/beta hydrolase"/>
    <property type="match status" value="1"/>
</dbReference>
<dbReference type="EMBL" id="NSLI01000001">
    <property type="protein sequence ID" value="PAX09652.1"/>
    <property type="molecule type" value="Genomic_DNA"/>
</dbReference>
<dbReference type="AlphaFoldDB" id="A0A2A2SK88"/>
<sequence length="322" mass="34301">MIDRRTLLGATAALPFASPARAQGASPAWPPAEHFKLWPGRPPGAGARLPAPRPGDPRSERELWLTGVAEPVVGVYRPARPDGRAVLSIPGGGYRFVSIENEGINVARALNPAGITVFALAYRLPGEGWADRADVPLQDAQRAMRLIRADARRYGVDPAGLGVLGFSAGGHLAASLTVGHDDRVYRPLDAADRQSARPAYSGLVYPVTSLTTLSAHRGSSDSLIGPTPDPAIAARYDTPRRVTAATPPLFMVHAMDDTVVPVEQVLDMVAAARAAKVPVETHLFDRGGHGFGALNAPERSPARLWTELFERWTRDAVSRTGG</sequence>
<evidence type="ECO:0000313" key="4">
    <source>
        <dbReference type="EMBL" id="PAX09652.1"/>
    </source>
</evidence>
<accession>A0A2A2SK88</accession>
<evidence type="ECO:0000313" key="5">
    <source>
        <dbReference type="Proteomes" id="UP000218151"/>
    </source>
</evidence>
<feature type="region of interest" description="Disordered" evidence="2">
    <location>
        <begin position="40"/>
        <end position="59"/>
    </location>
</feature>
<evidence type="ECO:0000256" key="2">
    <source>
        <dbReference type="SAM" id="MobiDB-lite"/>
    </source>
</evidence>
<dbReference type="Proteomes" id="UP000218151">
    <property type="component" value="Unassembled WGS sequence"/>
</dbReference>
<protein>
    <submittedName>
        <fullName evidence="4">Alpha/beta hydrolase</fullName>
    </submittedName>
</protein>
<evidence type="ECO:0000256" key="1">
    <source>
        <dbReference type="ARBA" id="ARBA00022801"/>
    </source>
</evidence>
<dbReference type="GO" id="GO:0016787">
    <property type="term" value="F:hydrolase activity"/>
    <property type="evidence" value="ECO:0007669"/>
    <property type="project" value="UniProtKB-KW"/>
</dbReference>
<dbReference type="PANTHER" id="PTHR48081:SF6">
    <property type="entry name" value="PEPTIDASE S9 PROLYL OLIGOPEPTIDASE CATALYTIC DOMAIN-CONTAINING PROTEIN"/>
    <property type="match status" value="1"/>
</dbReference>
<reference evidence="5" key="1">
    <citation type="submission" date="2017-09" db="EMBL/GenBank/DDBJ databases">
        <authorList>
            <person name="Feng G."/>
            <person name="Zhu H."/>
        </authorList>
    </citation>
    <scope>NUCLEOTIDE SEQUENCE [LARGE SCALE GENOMIC DNA]</scope>
    <source>
        <strain evidence="5">1PNM-20</strain>
    </source>
</reference>
<dbReference type="InterPro" id="IPR049492">
    <property type="entry name" value="BD-FAE-like_dom"/>
</dbReference>
<evidence type="ECO:0000259" key="3">
    <source>
        <dbReference type="Pfam" id="PF20434"/>
    </source>
</evidence>
<gene>
    <name evidence="4" type="ORF">CKY28_02645</name>
</gene>